<reference evidence="2" key="1">
    <citation type="journal article" date="2024" name="Proc. Natl. Acad. Sci. U.S.A.">
        <title>Extraordinary preservation of gene collinearity over three hundred million years revealed in homosporous lycophytes.</title>
        <authorList>
            <person name="Li C."/>
            <person name="Wickell D."/>
            <person name="Kuo L.Y."/>
            <person name="Chen X."/>
            <person name="Nie B."/>
            <person name="Liao X."/>
            <person name="Peng D."/>
            <person name="Ji J."/>
            <person name="Jenkins J."/>
            <person name="Williams M."/>
            <person name="Shu S."/>
            <person name="Plott C."/>
            <person name="Barry K."/>
            <person name="Rajasekar S."/>
            <person name="Grimwood J."/>
            <person name="Han X."/>
            <person name="Sun S."/>
            <person name="Hou Z."/>
            <person name="He W."/>
            <person name="Dai G."/>
            <person name="Sun C."/>
            <person name="Schmutz J."/>
            <person name="Leebens-Mack J.H."/>
            <person name="Li F.W."/>
            <person name="Wang L."/>
        </authorList>
    </citation>
    <scope>NUCLEOTIDE SEQUENCE [LARGE SCALE GENOMIC DNA]</scope>
    <source>
        <strain evidence="2">cv. PW_Plant_1</strain>
    </source>
</reference>
<proteinExistence type="predicted"/>
<evidence type="ECO:0000313" key="1">
    <source>
        <dbReference type="EMBL" id="KAJ7522799.1"/>
    </source>
</evidence>
<evidence type="ECO:0000313" key="2">
    <source>
        <dbReference type="Proteomes" id="UP001162992"/>
    </source>
</evidence>
<comment type="caution">
    <text evidence="1">The sequence shown here is derived from an EMBL/GenBank/DDBJ whole genome shotgun (WGS) entry which is preliminary data.</text>
</comment>
<accession>A0ACC2AZ44</accession>
<keyword evidence="2" id="KW-1185">Reference proteome</keyword>
<gene>
    <name evidence="1" type="ORF">O6H91_18G027000</name>
</gene>
<dbReference type="EMBL" id="CM055109">
    <property type="protein sequence ID" value="KAJ7522799.1"/>
    <property type="molecule type" value="Genomic_DNA"/>
</dbReference>
<name>A0ACC2AZ44_DIPCM</name>
<dbReference type="Proteomes" id="UP001162992">
    <property type="component" value="Chromosome 18"/>
</dbReference>
<sequence length="547" mass="60788">MHREGKMRMILSVAECSPGSALALMLLFVKTLMVGLARDTYNCPLPKQDCTSLAALKLDGNLSFSSTADAARDFGNMRHDYPAAVLYPASVGDISAVVRTVYASSSNVTIAAKGPGHSIHGQAQALHGIVIEMSALRGIEVFPGAFGVPPYVDARGGELWIDVLRATLKAGLAPRSLTDYLYLSVGGTLSNAGVSGQAFRYGPQISNVIELEVVTGKGDISTCSPFQNADLFFAVLGGLGQFAIITRARIILEPAPHKVQWIRALYSDFKIFTRDQEVLMSQAKGKSFDYIEGSVIVNSKDRHGWKSVPFQGQNINATLIPDSAGPVLYCLELTKNYFDHEVDTIDKEVDALLEPLGHLPSVVFKKDAPYLDFLDRVHMSEERLRKLGLWDVPHPWMNLFIPKSKIVEFDAWAFKHYLRDGVNGPLLVYPLDRMKWDSRMSAVTPNEDIFYLVGLLRYASPSLVPSVESLKNQNKEVINFCQANGIGYKQYLPHYSTQEEWARHFGVHWTKFVERKFMFDPKAILSPGQRVFSRIKGLSETSNTFLE</sequence>
<organism evidence="1 2">
    <name type="scientific">Diphasiastrum complanatum</name>
    <name type="common">Issler's clubmoss</name>
    <name type="synonym">Lycopodium complanatum</name>
    <dbReference type="NCBI Taxonomy" id="34168"/>
    <lineage>
        <taxon>Eukaryota</taxon>
        <taxon>Viridiplantae</taxon>
        <taxon>Streptophyta</taxon>
        <taxon>Embryophyta</taxon>
        <taxon>Tracheophyta</taxon>
        <taxon>Lycopodiopsida</taxon>
        <taxon>Lycopodiales</taxon>
        <taxon>Lycopodiaceae</taxon>
        <taxon>Lycopodioideae</taxon>
        <taxon>Diphasiastrum</taxon>
    </lineage>
</organism>
<protein>
    <submittedName>
        <fullName evidence="1">Uncharacterized protein</fullName>
    </submittedName>
</protein>